<dbReference type="AlphaFoldDB" id="A0ABD1ENW1"/>
<organism evidence="10 11">
    <name type="scientific">Hypothenemus hampei</name>
    <name type="common">Coffee berry borer</name>
    <dbReference type="NCBI Taxonomy" id="57062"/>
    <lineage>
        <taxon>Eukaryota</taxon>
        <taxon>Metazoa</taxon>
        <taxon>Ecdysozoa</taxon>
        <taxon>Arthropoda</taxon>
        <taxon>Hexapoda</taxon>
        <taxon>Insecta</taxon>
        <taxon>Pterygota</taxon>
        <taxon>Neoptera</taxon>
        <taxon>Endopterygota</taxon>
        <taxon>Coleoptera</taxon>
        <taxon>Polyphaga</taxon>
        <taxon>Cucujiformia</taxon>
        <taxon>Curculionidae</taxon>
        <taxon>Scolytinae</taxon>
        <taxon>Hypothenemus</taxon>
    </lineage>
</organism>
<evidence type="ECO:0000313" key="11">
    <source>
        <dbReference type="Proteomes" id="UP001566132"/>
    </source>
</evidence>
<keyword evidence="3 8" id="KW-1133">Transmembrane helix</keyword>
<evidence type="ECO:0000256" key="6">
    <source>
        <dbReference type="SAM" id="Coils"/>
    </source>
</evidence>
<evidence type="ECO:0000256" key="3">
    <source>
        <dbReference type="ARBA" id="ARBA00022989"/>
    </source>
</evidence>
<reference evidence="10 11" key="1">
    <citation type="submission" date="2024-05" db="EMBL/GenBank/DDBJ databases">
        <title>Genetic variation in Jamaican populations of the coffee berry borer (Hypothenemus hampei).</title>
        <authorList>
            <person name="Errbii M."/>
            <person name="Myrie A."/>
        </authorList>
    </citation>
    <scope>NUCLEOTIDE SEQUENCE [LARGE SCALE GENOMIC DNA]</scope>
    <source>
        <strain evidence="10">JA-Hopewell-2020-01-JO</strain>
        <tissue evidence="10">Whole body</tissue>
    </source>
</reference>
<evidence type="ECO:0000256" key="5">
    <source>
        <dbReference type="ARBA" id="ARBA00023136"/>
    </source>
</evidence>
<accession>A0ABD1ENW1</accession>
<comment type="caution">
    <text evidence="10">The sequence shown here is derived from an EMBL/GenBank/DDBJ whole genome shotgun (WGS) entry which is preliminary data.</text>
</comment>
<feature type="transmembrane region" description="Helical" evidence="8">
    <location>
        <begin position="290"/>
        <end position="308"/>
    </location>
</feature>
<evidence type="ECO:0000256" key="2">
    <source>
        <dbReference type="ARBA" id="ARBA00022692"/>
    </source>
</evidence>
<evidence type="ECO:0000256" key="7">
    <source>
        <dbReference type="SAM" id="MobiDB-lite"/>
    </source>
</evidence>
<dbReference type="EMBL" id="JBDJPC010000006">
    <property type="protein sequence ID" value="KAL1498179.1"/>
    <property type="molecule type" value="Genomic_DNA"/>
</dbReference>
<dbReference type="FunFam" id="2.60.120.260:FF:000009">
    <property type="entry name" value="SUN domain-containing protein 1 isoform X1"/>
    <property type="match status" value="1"/>
</dbReference>
<gene>
    <name evidence="10" type="ORF">ABEB36_009017</name>
</gene>
<dbReference type="PROSITE" id="PS51469">
    <property type="entry name" value="SUN"/>
    <property type="match status" value="1"/>
</dbReference>
<feature type="transmembrane region" description="Helical" evidence="8">
    <location>
        <begin position="233"/>
        <end position="253"/>
    </location>
</feature>
<evidence type="ECO:0000256" key="1">
    <source>
        <dbReference type="ARBA" id="ARBA00004370"/>
    </source>
</evidence>
<sequence length="780" mass="89422">MSSRELRSSRSRSKTPFTVPEFLEEEMSSTGNHVEKTVRTTRRTTAVIKTSESASSSTDEVNTLKEIYAKPNVRKRTLRSNIFKTSDYSSEDGDSEVTSSKTVKQNEVNQIKEDARILANGSEMPALELYRKSGRYWDVYPKTDWTYSHHSKDRVEIAPGVVAMPNMSRKTIHSLEDTTSTTLDWTENSQKSYLHKNTNTDSYLSGLTQAKTNLFSNSEEYYIKRRTLSRWNVFTRVFTTIFQAIITVVHLTFKVQTAFFSYIHRIASQIMLWDTYLLWKTHSGQKINKLSILCLLPLLLLSGIWFFSDMGSTLYGAISNYSSSTSPLISTMNFWSSSEDPSKRFQRQVDSSPTVEERIVRITEKIVLEPPSASEIARSFSVEQLEAIAGAVKGFLDLDEQRRDKTEQELVEKIVNNPNFINIINNYYKANGKNSNDNESKEEVVNKQQVLINALLKQIEKLKEEMLLNNKLQRAEFTKLSLNMRKCCDKRPVINIEAYVSQALTELLNNPEFLNNQRGLNSWLRSLFFAKEHLEERLSNLTAHLDTKFTSLLESNSQVVMNKVTSQLINNKETVIGTTNTDLNEEFVKKIVKKSLAIYDADRTGLVDYAMESMGGQVVTTRCTEPYNHGKAVVSVFGIPLWHVTYTPRTIITPTLGPGDCWAFQNFPGFVVIKLSNKIRVDAFSMEHVSRLLLPDGKMDSAPKEFEVYGLKEENDMEPILLGNYKYEYDGESLQFFPVEKDNQVFDMIEIRIISNHGNPNYTCLYRFRVHGKLYRENGR</sequence>
<keyword evidence="5 8" id="KW-0472">Membrane</keyword>
<comment type="subcellular location">
    <subcellularLocation>
        <location evidence="1">Membrane</location>
    </subcellularLocation>
</comment>
<proteinExistence type="predicted"/>
<feature type="domain" description="SUN" evidence="9">
    <location>
        <begin position="615"/>
        <end position="775"/>
    </location>
</feature>
<evidence type="ECO:0000259" key="9">
    <source>
        <dbReference type="PROSITE" id="PS51469"/>
    </source>
</evidence>
<evidence type="ECO:0000256" key="4">
    <source>
        <dbReference type="ARBA" id="ARBA00023054"/>
    </source>
</evidence>
<feature type="coiled-coil region" evidence="6">
    <location>
        <begin position="445"/>
        <end position="476"/>
    </location>
</feature>
<dbReference type="Gene3D" id="2.60.120.260">
    <property type="entry name" value="Galactose-binding domain-like"/>
    <property type="match status" value="1"/>
</dbReference>
<dbReference type="InterPro" id="IPR012919">
    <property type="entry name" value="SUN_dom"/>
</dbReference>
<dbReference type="GO" id="GO:0005635">
    <property type="term" value="C:nuclear envelope"/>
    <property type="evidence" value="ECO:0007669"/>
    <property type="project" value="UniProtKB-ARBA"/>
</dbReference>
<keyword evidence="4 6" id="KW-0175">Coiled coil</keyword>
<protein>
    <recommendedName>
        <fullName evidence="9">SUN domain-containing protein</fullName>
    </recommendedName>
</protein>
<dbReference type="InterPro" id="IPR045119">
    <property type="entry name" value="SUN1-5"/>
</dbReference>
<dbReference type="PANTHER" id="PTHR12911:SF8">
    <property type="entry name" value="KLAROID PROTEIN-RELATED"/>
    <property type="match status" value="1"/>
</dbReference>
<keyword evidence="2 8" id="KW-0812">Transmembrane</keyword>
<name>A0ABD1ENW1_HYPHA</name>
<dbReference type="PANTHER" id="PTHR12911">
    <property type="entry name" value="SAD1/UNC-84-LIKE PROTEIN-RELATED"/>
    <property type="match status" value="1"/>
</dbReference>
<dbReference type="Proteomes" id="UP001566132">
    <property type="component" value="Unassembled WGS sequence"/>
</dbReference>
<evidence type="ECO:0000313" key="10">
    <source>
        <dbReference type="EMBL" id="KAL1498179.1"/>
    </source>
</evidence>
<dbReference type="GO" id="GO:0016020">
    <property type="term" value="C:membrane"/>
    <property type="evidence" value="ECO:0007669"/>
    <property type="project" value="UniProtKB-SubCell"/>
</dbReference>
<feature type="region of interest" description="Disordered" evidence="7">
    <location>
        <begin position="1"/>
        <end position="20"/>
    </location>
</feature>
<evidence type="ECO:0000256" key="8">
    <source>
        <dbReference type="SAM" id="Phobius"/>
    </source>
</evidence>
<dbReference type="Pfam" id="PF07738">
    <property type="entry name" value="Sad1_UNC"/>
    <property type="match status" value="1"/>
</dbReference>
<keyword evidence="11" id="KW-1185">Reference proteome</keyword>